<reference evidence="1" key="1">
    <citation type="journal article" date="2020" name="Stud. Mycol.">
        <title>101 Dothideomycetes genomes: a test case for predicting lifestyles and emergence of pathogens.</title>
        <authorList>
            <person name="Haridas S."/>
            <person name="Albert R."/>
            <person name="Binder M."/>
            <person name="Bloem J."/>
            <person name="Labutti K."/>
            <person name="Salamov A."/>
            <person name="Andreopoulos B."/>
            <person name="Baker S."/>
            <person name="Barry K."/>
            <person name="Bills G."/>
            <person name="Bluhm B."/>
            <person name="Cannon C."/>
            <person name="Castanera R."/>
            <person name="Culley D."/>
            <person name="Daum C."/>
            <person name="Ezra D."/>
            <person name="Gonzalez J."/>
            <person name="Henrissat B."/>
            <person name="Kuo A."/>
            <person name="Liang C."/>
            <person name="Lipzen A."/>
            <person name="Lutzoni F."/>
            <person name="Magnuson J."/>
            <person name="Mondo S."/>
            <person name="Nolan M."/>
            <person name="Ohm R."/>
            <person name="Pangilinan J."/>
            <person name="Park H.-J."/>
            <person name="Ramirez L."/>
            <person name="Alfaro M."/>
            <person name="Sun H."/>
            <person name="Tritt A."/>
            <person name="Yoshinaga Y."/>
            <person name="Zwiers L.-H."/>
            <person name="Turgeon B."/>
            <person name="Goodwin S."/>
            <person name="Spatafora J."/>
            <person name="Crous P."/>
            <person name="Grigoriev I."/>
        </authorList>
    </citation>
    <scope>NUCLEOTIDE SEQUENCE</scope>
    <source>
        <strain evidence="1">CBS 183.55</strain>
    </source>
</reference>
<evidence type="ECO:0000313" key="1">
    <source>
        <dbReference type="EMBL" id="KAF1927202.1"/>
    </source>
</evidence>
<organism evidence="1 2">
    <name type="scientific">Didymella exigua CBS 183.55</name>
    <dbReference type="NCBI Taxonomy" id="1150837"/>
    <lineage>
        <taxon>Eukaryota</taxon>
        <taxon>Fungi</taxon>
        <taxon>Dikarya</taxon>
        <taxon>Ascomycota</taxon>
        <taxon>Pezizomycotina</taxon>
        <taxon>Dothideomycetes</taxon>
        <taxon>Pleosporomycetidae</taxon>
        <taxon>Pleosporales</taxon>
        <taxon>Pleosporineae</taxon>
        <taxon>Didymellaceae</taxon>
        <taxon>Didymella</taxon>
    </lineage>
</organism>
<dbReference type="EMBL" id="ML978973">
    <property type="protein sequence ID" value="KAF1927202.1"/>
    <property type="molecule type" value="Genomic_DNA"/>
</dbReference>
<dbReference type="RefSeq" id="XP_033447454.1">
    <property type="nucleotide sequence ID" value="XM_033587925.1"/>
</dbReference>
<proteinExistence type="predicted"/>
<evidence type="ECO:0000313" key="2">
    <source>
        <dbReference type="Proteomes" id="UP000800082"/>
    </source>
</evidence>
<dbReference type="Proteomes" id="UP000800082">
    <property type="component" value="Unassembled WGS sequence"/>
</dbReference>
<accession>A0A6A5RHF9</accession>
<keyword evidence="2" id="KW-1185">Reference proteome</keyword>
<name>A0A6A5RHF9_9PLEO</name>
<dbReference type="AlphaFoldDB" id="A0A6A5RHF9"/>
<sequence length="79" mass="9210">MCAVWIWTGRTVGLSEAATSRVRRFRTLGRYQTKQSHCHVWKVLAVFLLRLCSMTTTTLSWQTCGRKVRTITRTYVTKN</sequence>
<gene>
    <name evidence="1" type="ORF">M421DRAFT_185220</name>
</gene>
<protein>
    <submittedName>
        <fullName evidence="1">Uncharacterized protein</fullName>
    </submittedName>
</protein>
<dbReference type="GeneID" id="54345572"/>